<feature type="region of interest" description="Disordered" evidence="1">
    <location>
        <begin position="111"/>
        <end position="144"/>
    </location>
</feature>
<proteinExistence type="predicted"/>
<feature type="compositionally biased region" description="Basic residues" evidence="1">
    <location>
        <begin position="125"/>
        <end position="137"/>
    </location>
</feature>
<evidence type="ECO:0000313" key="2">
    <source>
        <dbReference type="EMBL" id="QHS82015.1"/>
    </source>
</evidence>
<organism evidence="2">
    <name type="scientific">viral metagenome</name>
    <dbReference type="NCBI Taxonomy" id="1070528"/>
    <lineage>
        <taxon>unclassified sequences</taxon>
        <taxon>metagenomes</taxon>
        <taxon>organismal metagenomes</taxon>
    </lineage>
</organism>
<name>A0A6C0ARX4_9ZZZZ</name>
<protein>
    <submittedName>
        <fullName evidence="2">Uncharacterized protein</fullName>
    </submittedName>
</protein>
<dbReference type="AlphaFoldDB" id="A0A6C0ARX4"/>
<evidence type="ECO:0000256" key="1">
    <source>
        <dbReference type="SAM" id="MobiDB-lite"/>
    </source>
</evidence>
<sequence length="200" mass="21277">MSGTGASNLGYGGTAPLSNVNGQYVNVTSSNNPANFSSNETMQTGFGLFGTKSNVAAAAGQAPGICLFKGGAKVLKRKIKNITKIYKKMKKGSKKMRSLKHKLRSRTIARGVSRGASRSVGRRFAGGKKRRTHRKGQRGGWAQYQNNLPNTPVYQVAGINLPASQLGLANPPPIKVLPNTGGCTNNYNHFTGMGFPSRGH</sequence>
<dbReference type="EMBL" id="MN740762">
    <property type="protein sequence ID" value="QHS82015.1"/>
    <property type="molecule type" value="Genomic_DNA"/>
</dbReference>
<feature type="compositionally biased region" description="Low complexity" evidence="1">
    <location>
        <begin position="111"/>
        <end position="123"/>
    </location>
</feature>
<reference evidence="2" key="1">
    <citation type="journal article" date="2020" name="Nature">
        <title>Giant virus diversity and host interactions through global metagenomics.</title>
        <authorList>
            <person name="Schulz F."/>
            <person name="Roux S."/>
            <person name="Paez-Espino D."/>
            <person name="Jungbluth S."/>
            <person name="Walsh D.A."/>
            <person name="Denef V.J."/>
            <person name="McMahon K.D."/>
            <person name="Konstantinidis K.T."/>
            <person name="Eloe-Fadrosh E.A."/>
            <person name="Kyrpides N.C."/>
            <person name="Woyke T."/>
        </authorList>
    </citation>
    <scope>NUCLEOTIDE SEQUENCE</scope>
    <source>
        <strain evidence="2">GVMAG-S-1101165-79</strain>
    </source>
</reference>
<accession>A0A6C0ARX4</accession>